<dbReference type="Gene3D" id="3.30.479.20">
    <property type="entry name" value="Elongation factor Ts, dimerisation domain"/>
    <property type="match status" value="1"/>
</dbReference>
<dbReference type="InterPro" id="IPR014039">
    <property type="entry name" value="Transl_elong_EFTs/EF1B_dimer"/>
</dbReference>
<dbReference type="AlphaFoldDB" id="A0A1C9C7F6"/>
<dbReference type="RefSeq" id="YP_009293636.1">
    <property type="nucleotide sequence ID" value="NC_031144.1"/>
</dbReference>
<dbReference type="GO" id="GO:0003746">
    <property type="term" value="F:translation elongation factor activity"/>
    <property type="evidence" value="ECO:0007669"/>
    <property type="project" value="UniProtKB-UniRule"/>
</dbReference>
<evidence type="ECO:0000313" key="8">
    <source>
        <dbReference type="EMBL" id="AOM64318.1"/>
    </source>
</evidence>
<comment type="function">
    <text evidence="4 6">Associates with the EF-Tu.GDP complex and induces the exchange of GDP to GTP. It remains bound to the aminoacyl-tRNA.EF-Tu.GTP complex up to the GTP hydrolysis stage on the ribosome.</text>
</comment>
<dbReference type="Pfam" id="PF00889">
    <property type="entry name" value="EF_TS"/>
    <property type="match status" value="1"/>
</dbReference>
<evidence type="ECO:0000256" key="4">
    <source>
        <dbReference type="HAMAP-Rule" id="MF_00050"/>
    </source>
</evidence>
<dbReference type="EMBL" id="KX284709">
    <property type="protein sequence ID" value="AOM64318.1"/>
    <property type="molecule type" value="Genomic_DNA"/>
</dbReference>
<dbReference type="NCBIfam" id="TIGR00116">
    <property type="entry name" value="tsf"/>
    <property type="match status" value="1"/>
</dbReference>
<dbReference type="InterPro" id="IPR036402">
    <property type="entry name" value="EF-Ts_dimer_sf"/>
</dbReference>
<dbReference type="CDD" id="cd14275">
    <property type="entry name" value="UBA_EF-Ts"/>
    <property type="match status" value="1"/>
</dbReference>
<dbReference type="FunFam" id="1.10.8.10:FF:000001">
    <property type="entry name" value="Elongation factor Ts"/>
    <property type="match status" value="1"/>
</dbReference>
<proteinExistence type="inferred from homology"/>
<dbReference type="PANTHER" id="PTHR11741:SF0">
    <property type="entry name" value="ELONGATION FACTOR TS, MITOCHONDRIAL"/>
    <property type="match status" value="1"/>
</dbReference>
<reference evidence="8" key="1">
    <citation type="journal article" date="2016" name="BMC Biol.">
        <title>Parallel evolution of highly conserved plastid genome architecture in red seaweeds and seed plants.</title>
        <authorList>
            <person name="Lee J."/>
            <person name="Cho C.H."/>
            <person name="Park S.I."/>
            <person name="Choi J.W."/>
            <person name="Song H.S."/>
            <person name="West J.A."/>
            <person name="Bhattacharya D."/>
            <person name="Yoon H.S."/>
        </authorList>
    </citation>
    <scope>NUCLEOTIDE SEQUENCE</scope>
</reference>
<keyword evidence="4" id="KW-0963">Cytoplasm</keyword>
<dbReference type="PANTHER" id="PTHR11741">
    <property type="entry name" value="ELONGATION FACTOR TS"/>
    <property type="match status" value="1"/>
</dbReference>
<dbReference type="PROSITE" id="PS01126">
    <property type="entry name" value="EF_TS_1"/>
    <property type="match status" value="1"/>
</dbReference>
<dbReference type="InterPro" id="IPR001816">
    <property type="entry name" value="Transl_elong_EFTs/EF1B"/>
</dbReference>
<dbReference type="Gene3D" id="1.10.8.10">
    <property type="entry name" value="DNA helicase RuvA subunit, C-terminal domain"/>
    <property type="match status" value="1"/>
</dbReference>
<feature type="domain" description="Translation elongation factor EFTs/EF1B dimerisation" evidence="7">
    <location>
        <begin position="54"/>
        <end position="200"/>
    </location>
</feature>
<geneLocation type="plastid" evidence="8"/>
<dbReference type="SUPFAM" id="SSF46934">
    <property type="entry name" value="UBA-like"/>
    <property type="match status" value="1"/>
</dbReference>
<evidence type="ECO:0000256" key="6">
    <source>
        <dbReference type="RuleBase" id="RU000642"/>
    </source>
</evidence>
<name>A0A1C9C7F6_RHOPU</name>
<keyword evidence="8" id="KW-0934">Plastid</keyword>
<dbReference type="InterPro" id="IPR009060">
    <property type="entry name" value="UBA-like_sf"/>
</dbReference>
<dbReference type="Gene3D" id="1.10.286.20">
    <property type="match status" value="1"/>
</dbReference>
<evidence type="ECO:0000259" key="7">
    <source>
        <dbReference type="Pfam" id="PF00889"/>
    </source>
</evidence>
<comment type="subcellular location">
    <subcellularLocation>
        <location evidence="4">Cytoplasm</location>
    </subcellularLocation>
    <subcellularLocation>
        <location evidence="5">Mitochondrion</location>
    </subcellularLocation>
</comment>
<keyword evidence="2 4" id="KW-0251">Elongation factor</keyword>
<comment type="similarity">
    <text evidence="1 4 6">Belongs to the EF-Ts family.</text>
</comment>
<dbReference type="PROSITE" id="PS01127">
    <property type="entry name" value="EF_TS_2"/>
    <property type="match status" value="1"/>
</dbReference>
<dbReference type="SUPFAM" id="SSF54713">
    <property type="entry name" value="Elongation factor Ts (EF-Ts), dimerisation domain"/>
    <property type="match status" value="1"/>
</dbReference>
<dbReference type="InterPro" id="IPR018101">
    <property type="entry name" value="Transl_elong_Ts_CS"/>
</dbReference>
<organism evidence="8">
    <name type="scientific">Rhodymenia pseudopalmata</name>
    <name type="common">Red alga</name>
    <dbReference type="NCBI Taxonomy" id="31502"/>
    <lineage>
        <taxon>Eukaryota</taxon>
        <taxon>Rhodophyta</taxon>
        <taxon>Florideophyceae</taxon>
        <taxon>Rhodymeniophycidae</taxon>
        <taxon>Rhodymeniales</taxon>
        <taxon>Rhodymeniaceae</taxon>
        <taxon>Rhodymenia</taxon>
    </lineage>
</organism>
<evidence type="ECO:0000256" key="5">
    <source>
        <dbReference type="HAMAP-Rule" id="MF_03135"/>
    </source>
</evidence>
<keyword evidence="3 4" id="KW-0648">Protein biosynthesis</keyword>
<evidence type="ECO:0000256" key="2">
    <source>
        <dbReference type="ARBA" id="ARBA00022768"/>
    </source>
</evidence>
<accession>A0A1C9C7F6</accession>
<sequence length="219" mass="24789">MSIQIDAHTVKELRNKTGAGMMDCKKALQASNGNMDIAIENLRKKGLASADKKASRIATEGIIESYIHAGSRIGVLVEINCETDFVARRSEFQKLAKDIAMQIAACQNVMYVSSNDIPQEIISKETRIEEGKEDLVDKPKSIKDKIVLDRVKKRLMEISLMNQQFIRNHNMSIEDLIKQHIALLGENIKIRRFERFLLGEGLEKKSNDFSKEVESIVNK</sequence>
<evidence type="ECO:0000256" key="3">
    <source>
        <dbReference type="ARBA" id="ARBA00022917"/>
    </source>
</evidence>
<dbReference type="GO" id="GO:0005739">
    <property type="term" value="C:mitochondrion"/>
    <property type="evidence" value="ECO:0007669"/>
    <property type="project" value="UniProtKB-SubCell"/>
</dbReference>
<keyword evidence="5" id="KW-0496">Mitochondrion</keyword>
<evidence type="ECO:0000256" key="1">
    <source>
        <dbReference type="ARBA" id="ARBA00005532"/>
    </source>
</evidence>
<dbReference type="HAMAP" id="MF_00050">
    <property type="entry name" value="EF_Ts"/>
    <property type="match status" value="1"/>
</dbReference>
<protein>
    <recommendedName>
        <fullName evidence="5">Elongation factor Ts, mitochondrial</fullName>
        <shortName evidence="5">EF-Ts</shortName>
        <shortName evidence="5">EF-TsMt</shortName>
    </recommendedName>
</protein>
<dbReference type="GeneID" id="29069443"/>
<gene>
    <name evidence="8" type="primary">tsf</name>
    <name evidence="8" type="ORF">Rhodyp_040</name>
</gene>